<dbReference type="PROSITE" id="PS51480">
    <property type="entry name" value="DHAL"/>
    <property type="match status" value="1"/>
</dbReference>
<evidence type="ECO:0000256" key="2">
    <source>
        <dbReference type="ARBA" id="ARBA00022741"/>
    </source>
</evidence>
<evidence type="ECO:0000259" key="6">
    <source>
        <dbReference type="PROSITE" id="PS51480"/>
    </source>
</evidence>
<gene>
    <name evidence="8" type="ORF">STHAL_32995</name>
</gene>
<dbReference type="GO" id="GO:0047324">
    <property type="term" value="F:phosphoenolpyruvate-glycerone phosphotransferase activity"/>
    <property type="evidence" value="ECO:0007669"/>
    <property type="project" value="UniProtKB-EC"/>
</dbReference>
<proteinExistence type="predicted"/>
<evidence type="ECO:0000256" key="5">
    <source>
        <dbReference type="SAM" id="MobiDB-lite"/>
    </source>
</evidence>
<dbReference type="InterPro" id="IPR004006">
    <property type="entry name" value="DhaK_dom"/>
</dbReference>
<accession>A0ABS6U166</accession>
<keyword evidence="2" id="KW-0547">Nucleotide-binding</keyword>
<reference evidence="8 9" key="1">
    <citation type="submission" date="2021-07" db="EMBL/GenBank/DDBJ databases">
        <title>Sequencing Streptomyces halstedii LGO-A4 genome an citrus endophytic actinomycete.</title>
        <authorList>
            <person name="Samborskyy M."/>
            <person name="Scott N."/>
            <person name="Deglau R."/>
            <person name="Dickens S."/>
            <person name="Oliveira L.G."/>
        </authorList>
    </citation>
    <scope>NUCLEOTIDE SEQUENCE [LARGE SCALE GENOMIC DNA]</scope>
    <source>
        <strain evidence="8 9">LGO-A4</strain>
    </source>
</reference>
<dbReference type="EMBL" id="JAHUVW010000004">
    <property type="protein sequence ID" value="MBV7674265.1"/>
    <property type="molecule type" value="Genomic_DNA"/>
</dbReference>
<keyword evidence="9" id="KW-1185">Reference proteome</keyword>
<dbReference type="SMART" id="SM01120">
    <property type="entry name" value="Dak2"/>
    <property type="match status" value="1"/>
</dbReference>
<dbReference type="Proteomes" id="UP000735541">
    <property type="component" value="Unassembled WGS sequence"/>
</dbReference>
<dbReference type="InterPro" id="IPR036117">
    <property type="entry name" value="DhaL_dom_sf"/>
</dbReference>
<dbReference type="SUPFAM" id="SSF82549">
    <property type="entry name" value="DAK1/DegV-like"/>
    <property type="match status" value="1"/>
</dbReference>
<dbReference type="SUPFAM" id="SSF101473">
    <property type="entry name" value="DhaL-like"/>
    <property type="match status" value="1"/>
</dbReference>
<feature type="region of interest" description="Disordered" evidence="5">
    <location>
        <begin position="329"/>
        <end position="356"/>
    </location>
</feature>
<dbReference type="Gene3D" id="3.30.1180.20">
    <property type="entry name" value="Dihydroxyacetone kinase, domain 2"/>
    <property type="match status" value="1"/>
</dbReference>
<dbReference type="EC" id="2.7.1.121" evidence="8"/>
<evidence type="ECO:0000256" key="4">
    <source>
        <dbReference type="ARBA" id="ARBA00022840"/>
    </source>
</evidence>
<feature type="compositionally biased region" description="Polar residues" evidence="5">
    <location>
        <begin position="337"/>
        <end position="351"/>
    </location>
</feature>
<evidence type="ECO:0000313" key="9">
    <source>
        <dbReference type="Proteomes" id="UP000735541"/>
    </source>
</evidence>
<name>A0ABS6U166_STRHA</name>
<feature type="domain" description="DhaK" evidence="7">
    <location>
        <begin position="5"/>
        <end position="328"/>
    </location>
</feature>
<dbReference type="Gene3D" id="1.25.40.340">
    <property type="match status" value="1"/>
</dbReference>
<keyword evidence="1 8" id="KW-0808">Transferase</keyword>
<evidence type="ECO:0000256" key="3">
    <source>
        <dbReference type="ARBA" id="ARBA00022777"/>
    </source>
</evidence>
<dbReference type="InterPro" id="IPR050861">
    <property type="entry name" value="Dihydroxyacetone_Kinase"/>
</dbReference>
<dbReference type="RefSeq" id="WP_228873975.1">
    <property type="nucleotide sequence ID" value="NZ_JAHUVW010000004.1"/>
</dbReference>
<dbReference type="Gene3D" id="3.40.50.10440">
    <property type="entry name" value="Dihydroxyacetone kinase, domain 1"/>
    <property type="match status" value="1"/>
</dbReference>
<dbReference type="PANTHER" id="PTHR28629">
    <property type="entry name" value="TRIOKINASE/FMN CYCLASE"/>
    <property type="match status" value="1"/>
</dbReference>
<evidence type="ECO:0000313" key="8">
    <source>
        <dbReference type="EMBL" id="MBV7674265.1"/>
    </source>
</evidence>
<sequence length="570" mass="58426">MAFFALPDAARSAALGLTYAYPHIAAQDEPLFLRSLDRHPGRRVGLVSGGGSGHEPLHVGLLGRGGLDAVAPGAISASPHARQITAASMAAAVDDKVLHIVKNYTGDRVNFGLAAEQLREAGIEVETVIVDDDLATAGSGAGRRGTGATLIVEKLLGAAADQGTGLAELAELGARIVSRSRSLAVTARAHTSHTTRKPAFSLGRDYDFGAGIHGERAPHRVSALRPTTYIVRKMLDELLDPGSDTVFPDPREGVILLVNGLGGTPELELLGISALAVEILAEQGVTVAAVPTGSYVTAQDTAGISLTLTALDPGWLDLWSAPSQTPLRLPGPAGSYTPPNANAAPRSSTTPVGPGSRTVLERLSRLTTVIHPGLTRLDQAVGDGDFGDNWASGVHGALDRAQRDNTAGMATLAEEFRENVGGTSGPLLGLVFSHLSRALGDEEKADVAALATASTEALAAISRVGGAHVGDCTLLDALAPAADALTTAAAEQNPAALTSAARAAATGAGATAEMRSRRGRSSYVGDDHTLGVPDPGAIAIAALYITMAEVYEPQHARHIPSLDTLMSAGS</sequence>
<dbReference type="Pfam" id="PF02733">
    <property type="entry name" value="Dak1"/>
    <property type="match status" value="1"/>
</dbReference>
<keyword evidence="4" id="KW-0067">ATP-binding</keyword>
<organism evidence="8 9">
    <name type="scientific">Streptomyces halstedii</name>
    <dbReference type="NCBI Taxonomy" id="1944"/>
    <lineage>
        <taxon>Bacteria</taxon>
        <taxon>Bacillati</taxon>
        <taxon>Actinomycetota</taxon>
        <taxon>Actinomycetes</taxon>
        <taxon>Kitasatosporales</taxon>
        <taxon>Streptomycetaceae</taxon>
        <taxon>Streptomyces</taxon>
    </lineage>
</organism>
<feature type="domain" description="DhaL" evidence="6">
    <location>
        <begin position="354"/>
        <end position="549"/>
    </location>
</feature>
<dbReference type="PROSITE" id="PS51481">
    <property type="entry name" value="DHAK"/>
    <property type="match status" value="1"/>
</dbReference>
<protein>
    <submittedName>
        <fullName evidence="8">Dihydroxyacetone kinase subunit DhaK</fullName>
        <ecNumber evidence="8">2.7.1.121</ecNumber>
    </submittedName>
</protein>
<evidence type="ECO:0000259" key="7">
    <source>
        <dbReference type="PROSITE" id="PS51481"/>
    </source>
</evidence>
<dbReference type="InterPro" id="IPR004007">
    <property type="entry name" value="DhaL_dom"/>
</dbReference>
<dbReference type="PANTHER" id="PTHR28629:SF4">
    <property type="entry name" value="TRIOKINASE_FMN CYCLASE"/>
    <property type="match status" value="1"/>
</dbReference>
<comment type="caution">
    <text evidence="8">The sequence shown here is derived from an EMBL/GenBank/DDBJ whole genome shotgun (WGS) entry which is preliminary data.</text>
</comment>
<keyword evidence="3 8" id="KW-0418">Kinase</keyword>
<dbReference type="Pfam" id="PF02734">
    <property type="entry name" value="Dak2"/>
    <property type="match status" value="1"/>
</dbReference>
<feature type="region of interest" description="Disordered" evidence="5">
    <location>
        <begin position="507"/>
        <end position="528"/>
    </location>
</feature>
<evidence type="ECO:0000256" key="1">
    <source>
        <dbReference type="ARBA" id="ARBA00022679"/>
    </source>
</evidence>